<proteinExistence type="predicted"/>
<protein>
    <submittedName>
        <fullName evidence="1">Uncharacterized protein</fullName>
    </submittedName>
</protein>
<name>A0A7N0UR02_KALFE</name>
<evidence type="ECO:0000313" key="1">
    <source>
        <dbReference type="EnsemblPlants" id="Kaladp0081s0103.1.v1.1"/>
    </source>
</evidence>
<dbReference type="Proteomes" id="UP000594263">
    <property type="component" value="Unplaced"/>
</dbReference>
<accession>A0A7N0UR02</accession>
<reference evidence="1" key="1">
    <citation type="submission" date="2021-01" db="UniProtKB">
        <authorList>
            <consortium name="EnsemblPlants"/>
        </authorList>
    </citation>
    <scope>IDENTIFICATION</scope>
</reference>
<dbReference type="EnsemblPlants" id="Kaladp0081s0103.1.v1.1">
    <property type="protein sequence ID" value="Kaladp0081s0103.1.v1.1"/>
    <property type="gene ID" value="Kaladp0081s0103.v1.1"/>
</dbReference>
<dbReference type="AlphaFoldDB" id="A0A7N0UR02"/>
<dbReference type="Gramene" id="Kaladp0081s0103.1.v1.1">
    <property type="protein sequence ID" value="Kaladp0081s0103.1.v1.1"/>
    <property type="gene ID" value="Kaladp0081s0103.v1.1"/>
</dbReference>
<sequence length="111" mass="13021">MLDNLNSANPKYICSLTVLPDGYLQLAQNAPWKQVRFCFFRFGHPSKQESVRMKDQQLVRGLQALMERTKSNSLIRFETRLHFQRRFSSPQLLKGQAMFSESISILKRPHH</sequence>
<evidence type="ECO:0000313" key="2">
    <source>
        <dbReference type="Proteomes" id="UP000594263"/>
    </source>
</evidence>
<keyword evidence="2" id="KW-1185">Reference proteome</keyword>
<organism evidence="1 2">
    <name type="scientific">Kalanchoe fedtschenkoi</name>
    <name type="common">Lavender scallops</name>
    <name type="synonym">South American air plant</name>
    <dbReference type="NCBI Taxonomy" id="63787"/>
    <lineage>
        <taxon>Eukaryota</taxon>
        <taxon>Viridiplantae</taxon>
        <taxon>Streptophyta</taxon>
        <taxon>Embryophyta</taxon>
        <taxon>Tracheophyta</taxon>
        <taxon>Spermatophyta</taxon>
        <taxon>Magnoliopsida</taxon>
        <taxon>eudicotyledons</taxon>
        <taxon>Gunneridae</taxon>
        <taxon>Pentapetalae</taxon>
        <taxon>Saxifragales</taxon>
        <taxon>Crassulaceae</taxon>
        <taxon>Kalanchoe</taxon>
    </lineage>
</organism>